<reference evidence="4 5" key="1">
    <citation type="submission" date="2020-08" db="EMBL/GenBank/DDBJ databases">
        <title>Whole genome shotgun sequence of Actinoplanes ianthinogenes NBRC 13996.</title>
        <authorList>
            <person name="Komaki H."/>
            <person name="Tamura T."/>
        </authorList>
    </citation>
    <scope>NUCLEOTIDE SEQUENCE [LARGE SCALE GENOMIC DNA]</scope>
    <source>
        <strain evidence="4 5">NBRC 13996</strain>
    </source>
</reference>
<dbReference type="PROSITE" id="PS50801">
    <property type="entry name" value="STAS"/>
    <property type="match status" value="1"/>
</dbReference>
<dbReference type="InterPro" id="IPR003658">
    <property type="entry name" value="Anti-sigma_ant"/>
</dbReference>
<dbReference type="Proteomes" id="UP000676967">
    <property type="component" value="Chromosome"/>
</dbReference>
<evidence type="ECO:0000313" key="5">
    <source>
        <dbReference type="Proteomes" id="UP000676967"/>
    </source>
</evidence>
<protein>
    <recommendedName>
        <fullName evidence="2">Anti-sigma factor antagonist</fullName>
    </recommendedName>
</protein>
<gene>
    <name evidence="4" type="ORF">Aiant_69810</name>
</gene>
<evidence type="ECO:0000256" key="1">
    <source>
        <dbReference type="ARBA" id="ARBA00009013"/>
    </source>
</evidence>
<feature type="domain" description="STAS" evidence="3">
    <location>
        <begin position="4"/>
        <end position="95"/>
    </location>
</feature>
<dbReference type="PANTHER" id="PTHR35849:SF2">
    <property type="entry name" value="BLR2341 PROTEIN"/>
    <property type="match status" value="1"/>
</dbReference>
<dbReference type="EMBL" id="AP023356">
    <property type="protein sequence ID" value="BCJ46324.1"/>
    <property type="molecule type" value="Genomic_DNA"/>
</dbReference>
<evidence type="ECO:0000313" key="4">
    <source>
        <dbReference type="EMBL" id="BCJ46324.1"/>
    </source>
</evidence>
<evidence type="ECO:0000256" key="2">
    <source>
        <dbReference type="RuleBase" id="RU003749"/>
    </source>
</evidence>
<dbReference type="RefSeq" id="WP_189333827.1">
    <property type="nucleotide sequence ID" value="NZ_AP023356.1"/>
</dbReference>
<sequence length="113" mass="11626">MASFEARTAAQPDRITVILSGDCDLAARDRLTAILLDAVTRCGVVIVDVTDVGFLDSTGVHALVTAYHAASSRGGRIHVTGAAGPVAAVLELTGLDALLPEPSQQQAEKGHHG</sequence>
<dbReference type="InterPro" id="IPR002645">
    <property type="entry name" value="STAS_dom"/>
</dbReference>
<name>A0ABN6CNW7_9ACTN</name>
<proteinExistence type="inferred from homology"/>
<dbReference type="NCBIfam" id="TIGR00377">
    <property type="entry name" value="ant_ant_sig"/>
    <property type="match status" value="1"/>
</dbReference>
<dbReference type="Pfam" id="PF13466">
    <property type="entry name" value="STAS_2"/>
    <property type="match status" value="1"/>
</dbReference>
<accession>A0ABN6CNW7</accession>
<dbReference type="InterPro" id="IPR052746">
    <property type="entry name" value="MlaB_ABC_Transporter"/>
</dbReference>
<keyword evidence="5" id="KW-1185">Reference proteome</keyword>
<comment type="similarity">
    <text evidence="1 2">Belongs to the anti-sigma-factor antagonist family.</text>
</comment>
<dbReference type="SUPFAM" id="SSF52091">
    <property type="entry name" value="SpoIIaa-like"/>
    <property type="match status" value="1"/>
</dbReference>
<dbReference type="Gene3D" id="3.30.750.24">
    <property type="entry name" value="STAS domain"/>
    <property type="match status" value="1"/>
</dbReference>
<evidence type="ECO:0000259" key="3">
    <source>
        <dbReference type="PROSITE" id="PS50801"/>
    </source>
</evidence>
<dbReference type="InterPro" id="IPR036513">
    <property type="entry name" value="STAS_dom_sf"/>
</dbReference>
<dbReference type="CDD" id="cd07043">
    <property type="entry name" value="STAS_anti-anti-sigma_factors"/>
    <property type="match status" value="1"/>
</dbReference>
<organism evidence="4 5">
    <name type="scientific">Actinoplanes ianthinogenes</name>
    <dbReference type="NCBI Taxonomy" id="122358"/>
    <lineage>
        <taxon>Bacteria</taxon>
        <taxon>Bacillati</taxon>
        <taxon>Actinomycetota</taxon>
        <taxon>Actinomycetes</taxon>
        <taxon>Micromonosporales</taxon>
        <taxon>Micromonosporaceae</taxon>
        <taxon>Actinoplanes</taxon>
    </lineage>
</organism>
<dbReference type="PANTHER" id="PTHR35849">
    <property type="entry name" value="BLR2341 PROTEIN"/>
    <property type="match status" value="1"/>
</dbReference>
<dbReference type="InterPro" id="IPR058548">
    <property type="entry name" value="MlaB-like_STAS"/>
</dbReference>